<dbReference type="InterPro" id="IPR049704">
    <property type="entry name" value="Aminotrans_3_PPA_site"/>
</dbReference>
<dbReference type="GO" id="GO:0006779">
    <property type="term" value="P:porphyrin-containing compound biosynthetic process"/>
    <property type="evidence" value="ECO:0007669"/>
    <property type="project" value="UniProtKB-KW"/>
</dbReference>
<dbReference type="InterPro" id="IPR015424">
    <property type="entry name" value="PyrdxlP-dep_Trfase"/>
</dbReference>
<dbReference type="PANTHER" id="PTHR43713">
    <property type="entry name" value="GLUTAMATE-1-SEMIALDEHYDE 2,1-AMINOMUTASE"/>
    <property type="match status" value="1"/>
</dbReference>
<dbReference type="GO" id="GO:0042286">
    <property type="term" value="F:glutamate-1-semialdehyde 2,1-aminomutase activity"/>
    <property type="evidence" value="ECO:0007669"/>
    <property type="project" value="UniProtKB-EC"/>
</dbReference>
<keyword evidence="8 12" id="KW-0413">Isomerase</keyword>
<dbReference type="Proteomes" id="UP000218615">
    <property type="component" value="Unassembled WGS sequence"/>
</dbReference>
<dbReference type="InterPro" id="IPR015422">
    <property type="entry name" value="PyrdxlP-dep_Trfase_small"/>
</dbReference>
<comment type="similarity">
    <text evidence="4">Belongs to the class-III pyridoxal-phosphate-dependent aminotransferase family. HemL subfamily.</text>
</comment>
<dbReference type="PANTHER" id="PTHR43713:SF3">
    <property type="entry name" value="GLUTAMATE-1-SEMIALDEHYDE 2,1-AMINOMUTASE 1, CHLOROPLASTIC-RELATED"/>
    <property type="match status" value="1"/>
</dbReference>
<dbReference type="EC" id="5.4.3.8" evidence="5"/>
<evidence type="ECO:0000256" key="8">
    <source>
        <dbReference type="ARBA" id="ARBA00023235"/>
    </source>
</evidence>
<evidence type="ECO:0000313" key="12">
    <source>
        <dbReference type="EMBL" id="SNQ60342.1"/>
    </source>
</evidence>
<reference evidence="13" key="1">
    <citation type="submission" date="2017-06" db="EMBL/GenBank/DDBJ databases">
        <authorList>
            <person name="Cremers G."/>
        </authorList>
    </citation>
    <scope>NUCLEOTIDE SEQUENCE [LARGE SCALE GENOMIC DNA]</scope>
</reference>
<evidence type="ECO:0000256" key="3">
    <source>
        <dbReference type="ARBA" id="ARBA00004819"/>
    </source>
</evidence>
<evidence type="ECO:0000313" key="13">
    <source>
        <dbReference type="Proteomes" id="UP000218615"/>
    </source>
</evidence>
<dbReference type="InterPro" id="IPR015421">
    <property type="entry name" value="PyrdxlP-dep_Trfase_major"/>
</dbReference>
<keyword evidence="13" id="KW-1185">Reference proteome</keyword>
<sequence length="438" mass="48668">MAEKLKLDRSMELYKEASKIIPAGVGSNARLMKSACHEFGPCSIFIEKAVGSYIWDVDGNEYIDYRLGYGPVIIGHSYKEIHDAVHLADEKGLVYASDNELMIEVAKTICRFVPSIKMLRFASSGTEATMGAIRVAKAFTKKDKIIKFEGHYHGWHDAVSFSTKPGYHCAREAIPASLGISNGMSNYTLVCEWNNFESIERKVKDNYKDVAAIITEPVMGNASAIPPNEGYLKYLRELCDEYGILLIFDEVKTGFRLGKGGAQGLFNVTPDLSTFAKSMGNGYPIAAFGGRKDIMELIGPGKVMHGGTYSANPVSLTACKATLKELDKSSVWDSLYSYGKKMMKGIDEILEDHKIPHVVHGFPTMFQFLITDKERITAYRDLAFCDMKMFTKVQYELLKRGVMVDEDGEEAIYTSCSHSSEDLDKTLEALDDALGDLK</sequence>
<dbReference type="Gene3D" id="3.40.640.10">
    <property type="entry name" value="Type I PLP-dependent aspartate aminotransferase-like (Major domain)"/>
    <property type="match status" value="1"/>
</dbReference>
<dbReference type="Pfam" id="PF00202">
    <property type="entry name" value="Aminotran_3"/>
    <property type="match status" value="1"/>
</dbReference>
<dbReference type="AlphaFoldDB" id="A0A284VM72"/>
<evidence type="ECO:0000256" key="7">
    <source>
        <dbReference type="ARBA" id="ARBA00022898"/>
    </source>
</evidence>
<accession>A0A284VM72</accession>
<dbReference type="Gene3D" id="3.90.1150.10">
    <property type="entry name" value="Aspartate Aminotransferase, domain 1"/>
    <property type="match status" value="1"/>
</dbReference>
<protein>
    <recommendedName>
        <fullName evidence="6">Glutamate-1-semialdehyde 2,1-aminomutase</fullName>
        <ecNumber evidence="5">5.4.3.8</ecNumber>
    </recommendedName>
    <alternativeName>
        <fullName evidence="10">Glutamate-1-semialdehyde aminotransferase</fullName>
    </alternativeName>
</protein>
<dbReference type="EMBL" id="FZMP01000085">
    <property type="protein sequence ID" value="SNQ60342.1"/>
    <property type="molecule type" value="Genomic_DNA"/>
</dbReference>
<name>A0A284VM72_9EURY</name>
<evidence type="ECO:0000256" key="4">
    <source>
        <dbReference type="ARBA" id="ARBA00008981"/>
    </source>
</evidence>
<dbReference type="GO" id="GO:0030170">
    <property type="term" value="F:pyridoxal phosphate binding"/>
    <property type="evidence" value="ECO:0007669"/>
    <property type="project" value="InterPro"/>
</dbReference>
<dbReference type="InterPro" id="IPR005814">
    <property type="entry name" value="Aminotrans_3"/>
</dbReference>
<dbReference type="GO" id="GO:0008483">
    <property type="term" value="F:transaminase activity"/>
    <property type="evidence" value="ECO:0007669"/>
    <property type="project" value="InterPro"/>
</dbReference>
<evidence type="ECO:0000256" key="6">
    <source>
        <dbReference type="ARBA" id="ARBA00015416"/>
    </source>
</evidence>
<evidence type="ECO:0000256" key="11">
    <source>
        <dbReference type="RuleBase" id="RU003560"/>
    </source>
</evidence>
<dbReference type="SUPFAM" id="SSF53383">
    <property type="entry name" value="PLP-dependent transferases"/>
    <property type="match status" value="1"/>
</dbReference>
<dbReference type="NCBIfam" id="NF000818">
    <property type="entry name" value="PRK00062.1"/>
    <property type="match status" value="1"/>
</dbReference>
<comment type="pathway">
    <text evidence="3">Porphyrin-containing compound metabolism; protoporphyrin-IX biosynthesis; 5-aminolevulinate from L-glutamyl-tRNA(Glu): step 2/2.</text>
</comment>
<keyword evidence="7 11" id="KW-0663">Pyridoxal phosphate</keyword>
<evidence type="ECO:0000256" key="2">
    <source>
        <dbReference type="ARBA" id="ARBA00001933"/>
    </source>
</evidence>
<gene>
    <name evidence="12" type="primary">hemL</name>
    <name evidence="12" type="ORF">MNV_1750008</name>
</gene>
<dbReference type="PROSITE" id="PS00600">
    <property type="entry name" value="AA_TRANSFER_CLASS_3"/>
    <property type="match status" value="1"/>
</dbReference>
<dbReference type="OrthoDB" id="6524at2157"/>
<evidence type="ECO:0000256" key="9">
    <source>
        <dbReference type="ARBA" id="ARBA00023244"/>
    </source>
</evidence>
<evidence type="ECO:0000256" key="10">
    <source>
        <dbReference type="ARBA" id="ARBA00031365"/>
    </source>
</evidence>
<dbReference type="FunFam" id="3.40.640.10:FF:000021">
    <property type="entry name" value="Glutamate-1-semialdehyde 2,1-aminomutase"/>
    <property type="match status" value="1"/>
</dbReference>
<dbReference type="CDD" id="cd00610">
    <property type="entry name" value="OAT_like"/>
    <property type="match status" value="1"/>
</dbReference>
<proteinExistence type="inferred from homology"/>
<keyword evidence="9" id="KW-0627">Porphyrin biosynthesis</keyword>
<evidence type="ECO:0000256" key="1">
    <source>
        <dbReference type="ARBA" id="ARBA00001579"/>
    </source>
</evidence>
<organism evidence="12 13">
    <name type="scientific">Candidatus Methanoperedens nitratireducens</name>
    <dbReference type="NCBI Taxonomy" id="1392998"/>
    <lineage>
        <taxon>Archaea</taxon>
        <taxon>Methanobacteriati</taxon>
        <taxon>Methanobacteriota</taxon>
        <taxon>Stenosarchaea group</taxon>
        <taxon>Methanomicrobia</taxon>
        <taxon>Methanosarcinales</taxon>
        <taxon>ANME-2 cluster</taxon>
        <taxon>Candidatus Methanoperedentaceae</taxon>
        <taxon>Candidatus Methanoperedens</taxon>
    </lineage>
</organism>
<evidence type="ECO:0000256" key="5">
    <source>
        <dbReference type="ARBA" id="ARBA00012143"/>
    </source>
</evidence>
<comment type="cofactor">
    <cofactor evidence="2">
        <name>pyridoxal 5'-phosphate</name>
        <dbReference type="ChEBI" id="CHEBI:597326"/>
    </cofactor>
</comment>
<dbReference type="RefSeq" id="WP_096204660.1">
    <property type="nucleotide sequence ID" value="NZ_FZMP01000085.1"/>
</dbReference>
<comment type="catalytic activity">
    <reaction evidence="1">
        <text>(S)-4-amino-5-oxopentanoate = 5-aminolevulinate</text>
        <dbReference type="Rhea" id="RHEA:14265"/>
        <dbReference type="ChEBI" id="CHEBI:57501"/>
        <dbReference type="ChEBI" id="CHEBI:356416"/>
        <dbReference type="EC" id="5.4.3.8"/>
    </reaction>
</comment>